<keyword evidence="2" id="KW-1185">Reference proteome</keyword>
<evidence type="ECO:0000313" key="2">
    <source>
        <dbReference type="Proteomes" id="UP001501337"/>
    </source>
</evidence>
<reference evidence="2" key="1">
    <citation type="journal article" date="2019" name="Int. J. Syst. Evol. Microbiol.">
        <title>The Global Catalogue of Microorganisms (GCM) 10K type strain sequencing project: providing services to taxonomists for standard genome sequencing and annotation.</title>
        <authorList>
            <consortium name="The Broad Institute Genomics Platform"/>
            <consortium name="The Broad Institute Genome Sequencing Center for Infectious Disease"/>
            <person name="Wu L."/>
            <person name="Ma J."/>
        </authorList>
    </citation>
    <scope>NUCLEOTIDE SEQUENCE [LARGE SCALE GENOMIC DNA]</scope>
    <source>
        <strain evidence="2">JCM 17555</strain>
    </source>
</reference>
<proteinExistence type="predicted"/>
<comment type="caution">
    <text evidence="1">The sequence shown here is derived from an EMBL/GenBank/DDBJ whole genome shotgun (WGS) entry which is preliminary data.</text>
</comment>
<dbReference type="RefSeq" id="WP_344802661.1">
    <property type="nucleotide sequence ID" value="NZ_BAABBO010000001.1"/>
</dbReference>
<organism evidence="1 2">
    <name type="scientific">Allohahella marinimesophila</name>
    <dbReference type="NCBI Taxonomy" id="1054972"/>
    <lineage>
        <taxon>Bacteria</taxon>
        <taxon>Pseudomonadati</taxon>
        <taxon>Pseudomonadota</taxon>
        <taxon>Gammaproteobacteria</taxon>
        <taxon>Oceanospirillales</taxon>
        <taxon>Hahellaceae</taxon>
        <taxon>Allohahella</taxon>
    </lineage>
</organism>
<evidence type="ECO:0008006" key="3">
    <source>
        <dbReference type="Google" id="ProtNLM"/>
    </source>
</evidence>
<dbReference type="Proteomes" id="UP001501337">
    <property type="component" value="Unassembled WGS sequence"/>
</dbReference>
<name>A0ABP7NIB7_9GAMM</name>
<evidence type="ECO:0000313" key="1">
    <source>
        <dbReference type="EMBL" id="GAA3947608.1"/>
    </source>
</evidence>
<protein>
    <recommendedName>
        <fullName evidence="3">Lipoprotein</fullName>
    </recommendedName>
</protein>
<accession>A0ABP7NIB7</accession>
<dbReference type="PROSITE" id="PS51257">
    <property type="entry name" value="PROKAR_LIPOPROTEIN"/>
    <property type="match status" value="1"/>
</dbReference>
<sequence>MKLNLRSVLCAAMSFVLIGSLVGCKTMRGDKVAVQMMPIVELEEAPGTKAQDTDNFRVIVTDIKSDFDSTLAPNLHKTLFGTLGRIITESGAERVRIERQLRTKLEDEFKRIEMEGRSEYTSPKAANLAISGELTTATITTSYDPEPLNYDFKKGKFVKGPAECTYNALVEGALNFYTVNPVQKIESVAFSGTDSSTLPATYNGCPDFNPTQAQNLFSETLNKTMKAESHRVKSLMAASGSVVMAHHDAKNNKYYFRTSISPSAGAVVGATAEFIEVQNIAGIDEEFTITSGEIVCTTLSNKYSFVELDGTQIDGRIQKGTKVKLSFAEGTDIFTQLGLPQTQSGC</sequence>
<dbReference type="EMBL" id="BAABBO010000001">
    <property type="protein sequence ID" value="GAA3947608.1"/>
    <property type="molecule type" value="Genomic_DNA"/>
</dbReference>
<gene>
    <name evidence="1" type="ORF">GCM10022278_03520</name>
</gene>